<feature type="domain" description="C2 DOCK-type" evidence="10">
    <location>
        <begin position="417"/>
        <end position="598"/>
    </location>
</feature>
<dbReference type="Gene3D" id="1.20.1270.350">
    <property type="entry name" value="Dedicator of cytokinesis N-terminal subdomain"/>
    <property type="match status" value="1"/>
</dbReference>
<evidence type="ECO:0000256" key="4">
    <source>
        <dbReference type="ARBA" id="ARBA00022553"/>
    </source>
</evidence>
<dbReference type="InterPro" id="IPR042455">
    <property type="entry name" value="DOCK_N_sub1"/>
</dbReference>
<dbReference type="Pfam" id="PF16172">
    <property type="entry name" value="DOCK_N"/>
    <property type="match status" value="1"/>
</dbReference>
<keyword evidence="5" id="KW-0344">Guanine-nucleotide releasing factor</keyword>
<evidence type="ECO:0000256" key="2">
    <source>
        <dbReference type="ARBA" id="ARBA00022443"/>
    </source>
</evidence>
<comment type="similarity">
    <text evidence="7">Belongs to the DOCK family.</text>
</comment>
<dbReference type="EMBL" id="CANHGI010000004">
    <property type="protein sequence ID" value="CAI5449783.1"/>
    <property type="molecule type" value="Genomic_DNA"/>
</dbReference>
<dbReference type="InterPro" id="IPR001452">
    <property type="entry name" value="SH3_domain"/>
</dbReference>
<dbReference type="Pfam" id="PF06920">
    <property type="entry name" value="DHR-2_Lobe_A"/>
    <property type="match status" value="1"/>
</dbReference>
<comment type="caution">
    <text evidence="12">The sequence shown here is derived from an EMBL/GenBank/DDBJ whole genome shotgun (WGS) entry which is preliminary data.</text>
</comment>
<dbReference type="Pfam" id="PF14429">
    <property type="entry name" value="DOCK-C2"/>
    <property type="match status" value="1"/>
</dbReference>
<evidence type="ECO:0000256" key="1">
    <source>
        <dbReference type="ARBA" id="ARBA00004496"/>
    </source>
</evidence>
<evidence type="ECO:0000259" key="9">
    <source>
        <dbReference type="PROSITE" id="PS50002"/>
    </source>
</evidence>
<reference evidence="12" key="1">
    <citation type="submission" date="2022-11" db="EMBL/GenBank/DDBJ databases">
        <authorList>
            <person name="Kikuchi T."/>
        </authorList>
    </citation>
    <scope>NUCLEOTIDE SEQUENCE</scope>
    <source>
        <strain evidence="12">PS1010</strain>
    </source>
</reference>
<accession>A0A9P1N3K6</accession>
<evidence type="ECO:0000256" key="6">
    <source>
        <dbReference type="PROSITE-ProRule" id="PRU00192"/>
    </source>
</evidence>
<dbReference type="InterPro" id="IPR056372">
    <property type="entry name" value="TPR_DOCK"/>
</dbReference>
<dbReference type="InterPro" id="IPR043161">
    <property type="entry name" value="DOCK_C_lobe_A"/>
</dbReference>
<dbReference type="CDD" id="cd11684">
    <property type="entry name" value="DHR2_DOCK"/>
    <property type="match status" value="1"/>
</dbReference>
<dbReference type="GO" id="GO:0005737">
    <property type="term" value="C:cytoplasm"/>
    <property type="evidence" value="ECO:0007669"/>
    <property type="project" value="UniProtKB-SubCell"/>
</dbReference>
<feature type="domain" description="DOCKER" evidence="11">
    <location>
        <begin position="1215"/>
        <end position="1633"/>
    </location>
</feature>
<evidence type="ECO:0000256" key="7">
    <source>
        <dbReference type="PROSITE-ProRule" id="PRU00983"/>
    </source>
</evidence>
<dbReference type="Pfam" id="PF23554">
    <property type="entry name" value="TPR_DOCK"/>
    <property type="match status" value="1"/>
</dbReference>
<name>A0A9P1N3K6_9PELO</name>
<evidence type="ECO:0000313" key="12">
    <source>
        <dbReference type="EMBL" id="CAI5449783.1"/>
    </source>
</evidence>
<sequence length="1788" mass="205622">MPSPNLRYAIAQYSFDDTTFSEQLPTTSQDIRKLDLLIGDRICICGELDGWGFGRKFDDPRNEFGVFPLSCVEFVGQPLIVSTTDGILVGDEIAKVANEWWTKIKELLITTTEIYGFEELMESFNELFVIKRKIESGGIPSEELSKLRIRVAKLIDRGNMLLGLDVIIRDDRGAPLDADSLTLLRNYEAHITSQKLVNAEFRDKNEIGHFGVMLSIKSVELHSKHQCEISITLYDLEKKIFATDSYVFLWNPNTNRHADLNLKALFADFSREDIISEKRYVMVTRVVNIAPIESNNATIRKYGGDHITPQSYFCRQSYAFDILEVSFQSQNFEPKERVIFLNRDSLDLSTALKAFMITNRFPKNLGNDMESKILISTQMISGNSTEVKARHPHLFSRSPTAILKRVDRSSMAIDDPRNELYVTLLQGELSGKSSDRNIEARLNVVESNGNVLSNIFETTTVSGTQLATIYKSVVLYHTDKPQWTEPIKLILPNSASHDVYLRILFYSKKSYDKNKTEKGPFALGYIQLIHNAGLISDSEHELVVYKIENAQNFDDETTVYMGLPTTRKTLKDSGYSKPHAPGFSLSEKSFVMISTRACSTQLTQNEHLLNVLRWRMNCVNLHQSLSELSQPIGETEYEMVRFQSHLLDALFEIWHDRETIEKLVFDVIVAVLRLCEEQRHLQAARMFETYLRRFSFTTAALKILKCLNEYVTNEFDDNTEKARNAFKVMGSLFKIIVASRKCGIRFGDCENFEKRYKEYLRELMKSMVILMGEKESKKMTIQNTCLKNIPQIIDLIYESESSSADVLCGFILDLMKNFGANIVTRERLGFIAQIVETRFFSLAICRDLLLMPCAKIGLEIIELDNLAIEKGEFADRAAEFASVVAAILERLFNESMKTETGERELTEFILAVYRPLVQAMIRVIHDDKHTDDDARGHFFSVILALLDKMSAQMFDKYVELRPFDVDKRDFLIEMSQMIRDLLNRTAFPATWKDMLILQNKVIHKALRFVMSAVQKYFADDKFCPEVWYEYMMTVVSFVTQEGLNSRHEWVKHQDEDTRVQLRKGAAKDLRSMWFGLSLSQKLLYIPSMVGSFMKVSLVDDDETRDATIPIFFDMMQSEFNTSKAGSFNKFASELVSQLDTLVGEHSATKAFKEQFRQLSLKLCQSDKELMSNGGEELIERIDRLLTLLIEYYEVATNTECVDNLMSRIVQLMRYYDQYNHEELYVKYIYKLYTLHMSYGNNIEAAKSLLRHSNMIKFDNTKLPDWLEKRNLHRGSQTHQELKEKLLQEAGSLFSQGEDWEDAISVLSELVPVYENVMIDYAKLADLMQKIAKLYTSIDTNQRVFFYYYLVAFYGKGFPDYLNGHKFIFHSDKSEMHGDFTQRIMKMYENPTKIMNTDDNSNLINSPGKFIQVFNVEPVIENLRFENNPSINPLVKLYHRKYNIKTFEHSKMEERKETKWTNLEGHSEFMRNWLVKRRLEVAESLPADLTFSEIIKQPEPIYVSPLQYAVEQMRKKNKELSEMATTVEYNPKYDLKLLSRDILGVSNASVMGGVKNYEIFFTDECRNICECGEQSVIMELSSLIIEQVEILEYCCYIHSIRCSTEDSRQINEMMADAFDRHKNYVEKTFGNIRSRLPPGTSIRRRSSFHDSNLDLNTSMGDVSGMSTIKSTRAAVKNLLSSNKRSSGNVQMILQSRSMSASQTPTFDNISSAFRSSFGATKMAKSAPPPPPPPQSESPAPSVSPISFDGIRMRPHLASQTSLISYGCPPPLPPREEIDPNRTLKRNQKI</sequence>
<dbReference type="InterPro" id="IPR036028">
    <property type="entry name" value="SH3-like_dom_sf"/>
</dbReference>
<dbReference type="InterPro" id="IPR046769">
    <property type="entry name" value="DOCKER_Lobe_A"/>
</dbReference>
<keyword evidence="13" id="KW-1185">Reference proteome</keyword>
<dbReference type="InterPro" id="IPR016024">
    <property type="entry name" value="ARM-type_fold"/>
</dbReference>
<dbReference type="GO" id="GO:0005886">
    <property type="term" value="C:plasma membrane"/>
    <property type="evidence" value="ECO:0007669"/>
    <property type="project" value="TreeGrafter"/>
</dbReference>
<dbReference type="OrthoDB" id="18896at2759"/>
<evidence type="ECO:0000259" key="11">
    <source>
        <dbReference type="PROSITE" id="PS51651"/>
    </source>
</evidence>
<feature type="region of interest" description="Disordered" evidence="8">
    <location>
        <begin position="1718"/>
        <end position="1788"/>
    </location>
</feature>
<dbReference type="Gene3D" id="2.60.40.150">
    <property type="entry name" value="C2 domain"/>
    <property type="match status" value="1"/>
</dbReference>
<dbReference type="PANTHER" id="PTHR45653:SF10">
    <property type="entry name" value="MYOBLAST CITY, ISOFORM B"/>
    <property type="match status" value="1"/>
</dbReference>
<dbReference type="GO" id="GO:0007264">
    <property type="term" value="P:small GTPase-mediated signal transduction"/>
    <property type="evidence" value="ECO:0007669"/>
    <property type="project" value="InterPro"/>
</dbReference>
<dbReference type="PROSITE" id="PS51650">
    <property type="entry name" value="C2_DOCK"/>
    <property type="match status" value="1"/>
</dbReference>
<evidence type="ECO:0000256" key="8">
    <source>
        <dbReference type="SAM" id="MobiDB-lite"/>
    </source>
</evidence>
<dbReference type="InterPro" id="IPR035892">
    <property type="entry name" value="C2_domain_sf"/>
</dbReference>
<dbReference type="Proteomes" id="UP001152747">
    <property type="component" value="Unassembled WGS sequence"/>
</dbReference>
<dbReference type="InterPro" id="IPR027007">
    <property type="entry name" value="C2_DOCK-type_domain"/>
</dbReference>
<keyword evidence="4" id="KW-0597">Phosphoprotein</keyword>
<protein>
    <submittedName>
        <fullName evidence="12">Uncharacterized protein</fullName>
    </submittedName>
</protein>
<dbReference type="InterPro" id="IPR043162">
    <property type="entry name" value="DOCK_C_lobe_C"/>
</dbReference>
<dbReference type="SUPFAM" id="SSF50044">
    <property type="entry name" value="SH3-domain"/>
    <property type="match status" value="1"/>
</dbReference>
<keyword evidence="2 6" id="KW-0728">SH3 domain</keyword>
<evidence type="ECO:0000256" key="5">
    <source>
        <dbReference type="ARBA" id="ARBA00022658"/>
    </source>
</evidence>
<dbReference type="GO" id="GO:0005085">
    <property type="term" value="F:guanyl-nucleotide exchange factor activity"/>
    <property type="evidence" value="ECO:0007669"/>
    <property type="project" value="UniProtKB-KW"/>
</dbReference>
<dbReference type="PROSITE" id="PS50002">
    <property type="entry name" value="SH3"/>
    <property type="match status" value="1"/>
</dbReference>
<evidence type="ECO:0000313" key="13">
    <source>
        <dbReference type="Proteomes" id="UP001152747"/>
    </source>
</evidence>
<proteinExistence type="inferred from homology"/>
<dbReference type="InterPro" id="IPR032376">
    <property type="entry name" value="DOCK_N"/>
</dbReference>
<keyword evidence="3" id="KW-0963">Cytoplasm</keyword>
<evidence type="ECO:0000256" key="3">
    <source>
        <dbReference type="ARBA" id="ARBA00022490"/>
    </source>
</evidence>
<dbReference type="PROSITE" id="PS51651">
    <property type="entry name" value="DOCKER"/>
    <property type="match status" value="1"/>
</dbReference>
<dbReference type="Gene3D" id="1.25.40.410">
    <property type="match status" value="1"/>
</dbReference>
<dbReference type="InterPro" id="IPR026791">
    <property type="entry name" value="DOCK"/>
</dbReference>
<dbReference type="GO" id="GO:0016477">
    <property type="term" value="P:cell migration"/>
    <property type="evidence" value="ECO:0007669"/>
    <property type="project" value="TreeGrafter"/>
</dbReference>
<dbReference type="Gene3D" id="1.20.58.740">
    <property type="match status" value="1"/>
</dbReference>
<dbReference type="InterPro" id="IPR027357">
    <property type="entry name" value="DOCKER_dom"/>
</dbReference>
<feature type="compositionally biased region" description="Pro residues" evidence="8">
    <location>
        <begin position="1725"/>
        <end position="1734"/>
    </location>
</feature>
<dbReference type="PANTHER" id="PTHR45653">
    <property type="entry name" value="DEDICATOR OF CYTOKINESIS"/>
    <property type="match status" value="1"/>
</dbReference>
<gene>
    <name evidence="12" type="ORF">CAMP_LOCUS12420</name>
</gene>
<comment type="subcellular location">
    <subcellularLocation>
        <location evidence="1">Cytoplasm</location>
    </subcellularLocation>
</comment>
<dbReference type="SUPFAM" id="SSF48371">
    <property type="entry name" value="ARM repeat"/>
    <property type="match status" value="1"/>
</dbReference>
<dbReference type="GO" id="GO:0007520">
    <property type="term" value="P:myoblast fusion"/>
    <property type="evidence" value="ECO:0007669"/>
    <property type="project" value="TreeGrafter"/>
</dbReference>
<dbReference type="GO" id="GO:0031267">
    <property type="term" value="F:small GTPase binding"/>
    <property type="evidence" value="ECO:0007669"/>
    <property type="project" value="TreeGrafter"/>
</dbReference>
<evidence type="ECO:0000259" key="10">
    <source>
        <dbReference type="PROSITE" id="PS51650"/>
    </source>
</evidence>
<feature type="domain" description="SH3" evidence="9">
    <location>
        <begin position="4"/>
        <end position="77"/>
    </location>
</feature>
<organism evidence="12 13">
    <name type="scientific">Caenorhabditis angaria</name>
    <dbReference type="NCBI Taxonomy" id="860376"/>
    <lineage>
        <taxon>Eukaryota</taxon>
        <taxon>Metazoa</taxon>
        <taxon>Ecdysozoa</taxon>
        <taxon>Nematoda</taxon>
        <taxon>Chromadorea</taxon>
        <taxon>Rhabditida</taxon>
        <taxon>Rhabditina</taxon>
        <taxon>Rhabditomorpha</taxon>
        <taxon>Rhabditoidea</taxon>
        <taxon>Rhabditidae</taxon>
        <taxon>Peloderinae</taxon>
        <taxon>Caenorhabditis</taxon>
    </lineage>
</organism>